<keyword evidence="2" id="KW-1185">Reference proteome</keyword>
<reference evidence="1 2" key="1">
    <citation type="submission" date="2021-06" db="EMBL/GenBank/DDBJ databases">
        <authorList>
            <person name="Palmer J.M."/>
        </authorList>
    </citation>
    <scope>NUCLEOTIDE SEQUENCE [LARGE SCALE GENOMIC DNA]</scope>
    <source>
        <strain evidence="2">if_2019</strain>
        <tissue evidence="1">Muscle</tissue>
    </source>
</reference>
<organism evidence="1 2">
    <name type="scientific">Ilyodon furcidens</name>
    <name type="common">goldbreast splitfin</name>
    <dbReference type="NCBI Taxonomy" id="33524"/>
    <lineage>
        <taxon>Eukaryota</taxon>
        <taxon>Metazoa</taxon>
        <taxon>Chordata</taxon>
        <taxon>Craniata</taxon>
        <taxon>Vertebrata</taxon>
        <taxon>Euteleostomi</taxon>
        <taxon>Actinopterygii</taxon>
        <taxon>Neopterygii</taxon>
        <taxon>Teleostei</taxon>
        <taxon>Neoteleostei</taxon>
        <taxon>Acanthomorphata</taxon>
        <taxon>Ovalentaria</taxon>
        <taxon>Atherinomorphae</taxon>
        <taxon>Cyprinodontiformes</taxon>
        <taxon>Goodeidae</taxon>
        <taxon>Ilyodon</taxon>
    </lineage>
</organism>
<evidence type="ECO:0000313" key="1">
    <source>
        <dbReference type="EMBL" id="MEQ2235971.1"/>
    </source>
</evidence>
<evidence type="ECO:0000313" key="2">
    <source>
        <dbReference type="Proteomes" id="UP001482620"/>
    </source>
</evidence>
<protein>
    <submittedName>
        <fullName evidence="1">Uncharacterized protein</fullName>
    </submittedName>
</protein>
<accession>A0ABV0TVI4</accession>
<sequence>MTICDLQKFKTNHSGGNQTRLQPFIQPVECYCLSMSVNEPMPCGTHGVSYLWLYLLLSSFETLHTLRSPYHVKLEGLEGFQGAGMDRVGAKKEKGAMIDLRSRKPHFIAAADRAYLHSAML</sequence>
<name>A0ABV0TVI4_9TELE</name>
<comment type="caution">
    <text evidence="1">The sequence shown here is derived from an EMBL/GenBank/DDBJ whole genome shotgun (WGS) entry which is preliminary data.</text>
</comment>
<dbReference type="Proteomes" id="UP001482620">
    <property type="component" value="Unassembled WGS sequence"/>
</dbReference>
<gene>
    <name evidence="1" type="ORF">ILYODFUR_007690</name>
</gene>
<dbReference type="EMBL" id="JAHRIQ010046840">
    <property type="protein sequence ID" value="MEQ2235971.1"/>
    <property type="molecule type" value="Genomic_DNA"/>
</dbReference>
<proteinExistence type="predicted"/>